<feature type="signal peptide" evidence="2">
    <location>
        <begin position="1"/>
        <end position="40"/>
    </location>
</feature>
<feature type="region of interest" description="Disordered" evidence="1">
    <location>
        <begin position="74"/>
        <end position="94"/>
    </location>
</feature>
<dbReference type="Proteomes" id="UP000195569">
    <property type="component" value="Unassembled WGS sequence"/>
</dbReference>
<name>A0A1N7S1P4_9BURK</name>
<keyword evidence="4" id="KW-1185">Reference proteome</keyword>
<evidence type="ECO:0000256" key="1">
    <source>
        <dbReference type="SAM" id="MobiDB-lite"/>
    </source>
</evidence>
<sequence length="112" mass="11369">MLTSHIPCVIVRYGKIGAMKKTRISIIVAAVVMASPLVHASLASGAHQFKEDAKTAGRDTGHAVGHAVHSVGHGAKSAGHAIGHGAKSAGHAVADATKHGYHATKKFVTGHG</sequence>
<comment type="caution">
    <text evidence="3">The sequence shown here is derived from an EMBL/GenBank/DDBJ whole genome shotgun (WGS) entry which is preliminary data.</text>
</comment>
<organism evidence="3 4">
    <name type="scientific">Paraburkholderia piptadeniae</name>
    <dbReference type="NCBI Taxonomy" id="1701573"/>
    <lineage>
        <taxon>Bacteria</taxon>
        <taxon>Pseudomonadati</taxon>
        <taxon>Pseudomonadota</taxon>
        <taxon>Betaproteobacteria</taxon>
        <taxon>Burkholderiales</taxon>
        <taxon>Burkholderiaceae</taxon>
        <taxon>Paraburkholderia</taxon>
    </lineage>
</organism>
<protein>
    <submittedName>
        <fullName evidence="3">Uncharacterized protein</fullName>
    </submittedName>
</protein>
<reference evidence="3" key="1">
    <citation type="submission" date="2016-12" db="EMBL/GenBank/DDBJ databases">
        <authorList>
            <person name="Moulin L."/>
        </authorList>
    </citation>
    <scope>NUCLEOTIDE SEQUENCE [LARGE SCALE GENOMIC DNA]</scope>
    <source>
        <strain evidence="3">STM 7183</strain>
    </source>
</reference>
<dbReference type="AlphaFoldDB" id="A0A1N7S1P4"/>
<gene>
    <name evidence="3" type="ORF">BN2476_280021</name>
</gene>
<keyword evidence="2" id="KW-0732">Signal</keyword>
<dbReference type="EMBL" id="CYGY02000028">
    <property type="protein sequence ID" value="SIT41298.1"/>
    <property type="molecule type" value="Genomic_DNA"/>
</dbReference>
<evidence type="ECO:0000256" key="2">
    <source>
        <dbReference type="SAM" id="SignalP"/>
    </source>
</evidence>
<feature type="chain" id="PRO_5012253025" evidence="2">
    <location>
        <begin position="41"/>
        <end position="112"/>
    </location>
</feature>
<evidence type="ECO:0000313" key="3">
    <source>
        <dbReference type="EMBL" id="SIT41298.1"/>
    </source>
</evidence>
<evidence type="ECO:0000313" key="4">
    <source>
        <dbReference type="Proteomes" id="UP000195569"/>
    </source>
</evidence>
<accession>A0A1N7S1P4</accession>
<proteinExistence type="predicted"/>